<dbReference type="InterPro" id="IPR036291">
    <property type="entry name" value="NAD(P)-bd_dom_sf"/>
</dbReference>
<dbReference type="Proteomes" id="UP000799770">
    <property type="component" value="Unassembled WGS sequence"/>
</dbReference>
<sequence>MAPWLSKWRRRSTLSTPSPSIEEPVQKAQHKEDKQHDEEKSFQRSEERIEVPSTQSTLLLHAIRTPYVHTSSQPIPTVQHPHELLIKVLAAGLNPIDWKAPDYNFGIPVLPYMSGRELVGTVITPPTSQSSPSRTLRAGDVVLIPSTDYRDLRKAAFQEYAITSSFNAIRLPAQISINEGAILGVAFASAVLALGICMGLSFDSILDGPDLLSIVRSIEPERLPSDIRSECLEGISLDARAHAGDWLVIWGGSSTVAHTMKQLARLAGLRIISVVDSSKHGLRISQHGAIRPDLVVDSHDPERAVSVIQAATGGKVRFGFDTLGKESAAHLARALAPALNGVAAVQLPKDVGEYEAVKSKLPTPPSTPRELAKSATQQAHLVGLTGVPKSDVPEGVALHNVPIKLFHEVPEVGEALSMWCEKLLAKGLVIPPDVVGTVDGLGGINEGLDRLRRREISGGRLVAVLR</sequence>
<dbReference type="InterPro" id="IPR013154">
    <property type="entry name" value="ADH-like_N"/>
</dbReference>
<evidence type="ECO:0000256" key="3">
    <source>
        <dbReference type="ARBA" id="ARBA00023002"/>
    </source>
</evidence>
<gene>
    <name evidence="7" type="ORF">BDV96DRAFT_509115</name>
</gene>
<evidence type="ECO:0000256" key="4">
    <source>
        <dbReference type="SAM" id="MobiDB-lite"/>
    </source>
</evidence>
<name>A0A6A5YH07_9PLEO</name>
<dbReference type="Gene3D" id="3.40.50.720">
    <property type="entry name" value="NAD(P)-binding Rossmann-like Domain"/>
    <property type="match status" value="1"/>
</dbReference>
<proteinExistence type="inferred from homology"/>
<evidence type="ECO:0000256" key="2">
    <source>
        <dbReference type="ARBA" id="ARBA00011245"/>
    </source>
</evidence>
<reference evidence="7" key="1">
    <citation type="journal article" date="2020" name="Stud. Mycol.">
        <title>101 Dothideomycetes genomes: a test case for predicting lifestyles and emergence of pathogens.</title>
        <authorList>
            <person name="Haridas S."/>
            <person name="Albert R."/>
            <person name="Binder M."/>
            <person name="Bloem J."/>
            <person name="Labutti K."/>
            <person name="Salamov A."/>
            <person name="Andreopoulos B."/>
            <person name="Baker S."/>
            <person name="Barry K."/>
            <person name="Bills G."/>
            <person name="Bluhm B."/>
            <person name="Cannon C."/>
            <person name="Castanera R."/>
            <person name="Culley D."/>
            <person name="Daum C."/>
            <person name="Ezra D."/>
            <person name="Gonzalez J."/>
            <person name="Henrissat B."/>
            <person name="Kuo A."/>
            <person name="Liang C."/>
            <person name="Lipzen A."/>
            <person name="Lutzoni F."/>
            <person name="Magnuson J."/>
            <person name="Mondo S."/>
            <person name="Nolan M."/>
            <person name="Ohm R."/>
            <person name="Pangilinan J."/>
            <person name="Park H.-J."/>
            <person name="Ramirez L."/>
            <person name="Alfaro M."/>
            <person name="Sun H."/>
            <person name="Tritt A."/>
            <person name="Yoshinaga Y."/>
            <person name="Zwiers L.-H."/>
            <person name="Turgeon B."/>
            <person name="Goodwin S."/>
            <person name="Spatafora J."/>
            <person name="Crous P."/>
            <person name="Grigoriev I."/>
        </authorList>
    </citation>
    <scope>NUCLEOTIDE SEQUENCE</scope>
    <source>
        <strain evidence="7">CBS 627.86</strain>
    </source>
</reference>
<evidence type="ECO:0000313" key="8">
    <source>
        <dbReference type="Proteomes" id="UP000799770"/>
    </source>
</evidence>
<dbReference type="PANTHER" id="PTHR43482:SF2">
    <property type="entry name" value="ZINC-BINDING DEHYDROGENASE FAMILY, PUTATIVE (AFU_ORTHOLOGUE AFUA_3G15030)-RELATED"/>
    <property type="match status" value="1"/>
</dbReference>
<protein>
    <submittedName>
        <fullName evidence="7">Chaperonin 10-like protein</fullName>
    </submittedName>
</protein>
<dbReference type="AlphaFoldDB" id="A0A6A5YH07"/>
<dbReference type="SUPFAM" id="SSF51735">
    <property type="entry name" value="NAD(P)-binding Rossmann-fold domains"/>
    <property type="match status" value="1"/>
</dbReference>
<feature type="compositionally biased region" description="Basic and acidic residues" evidence="4">
    <location>
        <begin position="29"/>
        <end position="50"/>
    </location>
</feature>
<dbReference type="SUPFAM" id="SSF50129">
    <property type="entry name" value="GroES-like"/>
    <property type="match status" value="1"/>
</dbReference>
<dbReference type="OrthoDB" id="201656at2759"/>
<evidence type="ECO:0000256" key="1">
    <source>
        <dbReference type="ARBA" id="ARBA00008072"/>
    </source>
</evidence>
<dbReference type="PANTHER" id="PTHR43482">
    <property type="entry name" value="PROTEIN AST1-RELATED"/>
    <property type="match status" value="1"/>
</dbReference>
<accession>A0A6A5YH07</accession>
<dbReference type="EMBL" id="ML977376">
    <property type="protein sequence ID" value="KAF2105627.1"/>
    <property type="molecule type" value="Genomic_DNA"/>
</dbReference>
<evidence type="ECO:0000313" key="7">
    <source>
        <dbReference type="EMBL" id="KAF2105627.1"/>
    </source>
</evidence>
<dbReference type="Gene3D" id="3.90.180.10">
    <property type="entry name" value="Medium-chain alcohol dehydrogenases, catalytic domain"/>
    <property type="match status" value="1"/>
</dbReference>
<dbReference type="CDD" id="cd08249">
    <property type="entry name" value="enoyl_reductase_like"/>
    <property type="match status" value="1"/>
</dbReference>
<feature type="region of interest" description="Disordered" evidence="4">
    <location>
        <begin position="1"/>
        <end position="53"/>
    </location>
</feature>
<comment type="subunit">
    <text evidence="2">Monomer.</text>
</comment>
<dbReference type="Pfam" id="PF08240">
    <property type="entry name" value="ADH_N"/>
    <property type="match status" value="1"/>
</dbReference>
<evidence type="ECO:0000259" key="6">
    <source>
        <dbReference type="Pfam" id="PF08240"/>
    </source>
</evidence>
<feature type="transmembrane region" description="Helical" evidence="5">
    <location>
        <begin position="180"/>
        <end position="202"/>
    </location>
</feature>
<comment type="similarity">
    <text evidence="1">Belongs to the zinc-containing alcohol dehydrogenase family.</text>
</comment>
<keyword evidence="8" id="KW-1185">Reference proteome</keyword>
<dbReference type="InterPro" id="IPR047122">
    <property type="entry name" value="Trans-enoyl_RdTase-like"/>
</dbReference>
<keyword evidence="3" id="KW-0560">Oxidoreductase</keyword>
<dbReference type="GO" id="GO:0016651">
    <property type="term" value="F:oxidoreductase activity, acting on NAD(P)H"/>
    <property type="evidence" value="ECO:0007669"/>
    <property type="project" value="InterPro"/>
</dbReference>
<dbReference type="InterPro" id="IPR011032">
    <property type="entry name" value="GroES-like_sf"/>
</dbReference>
<dbReference type="InterPro" id="IPR052585">
    <property type="entry name" value="Lipid_raft_assoc_Zn_ADH"/>
</dbReference>
<evidence type="ECO:0000256" key="5">
    <source>
        <dbReference type="SAM" id="Phobius"/>
    </source>
</evidence>
<keyword evidence="5" id="KW-1133">Transmembrane helix</keyword>
<keyword evidence="5" id="KW-0812">Transmembrane</keyword>
<organism evidence="7 8">
    <name type="scientific">Lophiotrema nucula</name>
    <dbReference type="NCBI Taxonomy" id="690887"/>
    <lineage>
        <taxon>Eukaryota</taxon>
        <taxon>Fungi</taxon>
        <taxon>Dikarya</taxon>
        <taxon>Ascomycota</taxon>
        <taxon>Pezizomycotina</taxon>
        <taxon>Dothideomycetes</taxon>
        <taxon>Pleosporomycetidae</taxon>
        <taxon>Pleosporales</taxon>
        <taxon>Lophiotremataceae</taxon>
        <taxon>Lophiotrema</taxon>
    </lineage>
</organism>
<keyword evidence="5" id="KW-0472">Membrane</keyword>
<feature type="domain" description="Alcohol dehydrogenase-like N-terminal" evidence="6">
    <location>
        <begin position="81"/>
        <end position="147"/>
    </location>
</feature>